<dbReference type="EMBL" id="LABX01000082">
    <property type="protein sequence ID" value="KMO35713.1"/>
    <property type="molecule type" value="Genomic_DNA"/>
</dbReference>
<dbReference type="AlphaFoldDB" id="A0A0J6SQR2"/>
<comment type="caution">
    <text evidence="3">The sequence shown here is derived from an EMBL/GenBank/DDBJ whole genome shotgun (WGS) entry which is preliminary data.</text>
</comment>
<protein>
    <recommendedName>
        <fullName evidence="5">Secreted protein</fullName>
    </recommendedName>
</protein>
<evidence type="ECO:0000313" key="3">
    <source>
        <dbReference type="EMBL" id="KMO35713.1"/>
    </source>
</evidence>
<keyword evidence="2" id="KW-0732">Signal</keyword>
<name>A0A0J6SQR2_9HYPH</name>
<feature type="compositionally biased region" description="Low complexity" evidence="1">
    <location>
        <begin position="41"/>
        <end position="68"/>
    </location>
</feature>
<reference evidence="3 4" key="1">
    <citation type="submission" date="2015-03" db="EMBL/GenBank/DDBJ databases">
        <title>Genome sequencing of Methylobacterium aquaticum DSM16371 type strain.</title>
        <authorList>
            <person name="Chaudhry V."/>
            <person name="Patil P.B."/>
        </authorList>
    </citation>
    <scope>NUCLEOTIDE SEQUENCE [LARGE SCALE GENOMIC DNA]</scope>
    <source>
        <strain evidence="3 4">DSM 16371</strain>
    </source>
</reference>
<organism evidence="3 4">
    <name type="scientific">Methylobacterium aquaticum</name>
    <dbReference type="NCBI Taxonomy" id="270351"/>
    <lineage>
        <taxon>Bacteria</taxon>
        <taxon>Pseudomonadati</taxon>
        <taxon>Pseudomonadota</taxon>
        <taxon>Alphaproteobacteria</taxon>
        <taxon>Hyphomicrobiales</taxon>
        <taxon>Methylobacteriaceae</taxon>
        <taxon>Methylobacterium</taxon>
    </lineage>
</organism>
<feature type="chain" id="PRO_5005281332" description="Secreted protein" evidence="2">
    <location>
        <begin position="26"/>
        <end position="189"/>
    </location>
</feature>
<proteinExistence type="predicted"/>
<evidence type="ECO:0000313" key="4">
    <source>
        <dbReference type="Proteomes" id="UP000035929"/>
    </source>
</evidence>
<dbReference type="Proteomes" id="UP000035929">
    <property type="component" value="Unassembled WGS sequence"/>
</dbReference>
<evidence type="ECO:0000256" key="2">
    <source>
        <dbReference type="SAM" id="SignalP"/>
    </source>
</evidence>
<sequence>MRDGLRRSAGLALLLGILCAPPGRAQEPAASRPWSDPPAKPAEAQAAKPAPAADASAAASARAASPAATTVSRPRKAERPALARRKAERRERVAARPNRRTGAEASRRQPLARGVVPVRRGFATGPVRLARPLPPDFADDRGVDLWVDARANRIRRAGDGGFLVMRRATVEGTMGRRMPILPPLDDEDE</sequence>
<dbReference type="RefSeq" id="WP_048463934.1">
    <property type="nucleotide sequence ID" value="NZ_LABX01000082.1"/>
</dbReference>
<accession>A0A0J6SQR2</accession>
<dbReference type="OrthoDB" id="8006185at2"/>
<dbReference type="PATRIC" id="fig|270351.6.peg.7269"/>
<feature type="signal peptide" evidence="2">
    <location>
        <begin position="1"/>
        <end position="25"/>
    </location>
</feature>
<evidence type="ECO:0008006" key="5">
    <source>
        <dbReference type="Google" id="ProtNLM"/>
    </source>
</evidence>
<evidence type="ECO:0000256" key="1">
    <source>
        <dbReference type="SAM" id="MobiDB-lite"/>
    </source>
</evidence>
<gene>
    <name evidence="3" type="ORF">VP06_11700</name>
</gene>
<feature type="region of interest" description="Disordered" evidence="1">
    <location>
        <begin position="23"/>
        <end position="110"/>
    </location>
</feature>